<dbReference type="GO" id="GO:0046872">
    <property type="term" value="F:metal ion binding"/>
    <property type="evidence" value="ECO:0007669"/>
    <property type="project" value="UniProtKB-KW"/>
</dbReference>
<keyword evidence="2" id="KW-0479">Metal-binding</keyword>
<comment type="cofactor">
    <cofactor evidence="6">
        <name>Zn(2+)</name>
        <dbReference type="ChEBI" id="CHEBI:29105"/>
    </cofactor>
    <text evidence="6">Binds 1 zinc ion per subunit.</text>
</comment>
<dbReference type="STRING" id="1150469.RSPPHO_00953"/>
<keyword evidence="7" id="KW-1133">Transmembrane helix</keyword>
<organism evidence="10 11">
    <name type="scientific">Pararhodospirillum photometricum DSM 122</name>
    <dbReference type="NCBI Taxonomy" id="1150469"/>
    <lineage>
        <taxon>Bacteria</taxon>
        <taxon>Pseudomonadati</taxon>
        <taxon>Pseudomonadota</taxon>
        <taxon>Alphaproteobacteria</taxon>
        <taxon>Rhodospirillales</taxon>
        <taxon>Rhodospirillaceae</taxon>
        <taxon>Pararhodospirillum</taxon>
    </lineage>
</organism>
<keyword evidence="7" id="KW-0472">Membrane</keyword>
<evidence type="ECO:0000256" key="7">
    <source>
        <dbReference type="SAM" id="Phobius"/>
    </source>
</evidence>
<evidence type="ECO:0000256" key="3">
    <source>
        <dbReference type="ARBA" id="ARBA00022801"/>
    </source>
</evidence>
<dbReference type="Pfam" id="PF23368">
    <property type="entry name" value="DUF7092"/>
    <property type="match status" value="1"/>
</dbReference>
<dbReference type="Gene3D" id="3.30.2010.10">
    <property type="entry name" value="Metalloproteases ('zincins'), catalytic domain"/>
    <property type="match status" value="1"/>
</dbReference>
<dbReference type="OrthoDB" id="9810445at2"/>
<keyword evidence="1 6" id="KW-0645">Protease</keyword>
<protein>
    <submittedName>
        <fullName evidence="10">Peptidase M48, Ste24p</fullName>
    </submittedName>
</protein>
<keyword evidence="3 6" id="KW-0378">Hydrolase</keyword>
<keyword evidence="11" id="KW-1185">Reference proteome</keyword>
<feature type="domain" description="DUF7092" evidence="9">
    <location>
        <begin position="5"/>
        <end position="80"/>
    </location>
</feature>
<evidence type="ECO:0000256" key="6">
    <source>
        <dbReference type="RuleBase" id="RU003983"/>
    </source>
</evidence>
<dbReference type="HOGENOM" id="CLU_029002_0_1_5"/>
<dbReference type="GO" id="GO:0051603">
    <property type="term" value="P:proteolysis involved in protein catabolic process"/>
    <property type="evidence" value="ECO:0007669"/>
    <property type="project" value="TreeGrafter"/>
</dbReference>
<dbReference type="PATRIC" id="fig|1150469.3.peg.1091"/>
<dbReference type="InterPro" id="IPR051156">
    <property type="entry name" value="Mito/Outer_Membr_Metalloprot"/>
</dbReference>
<evidence type="ECO:0000256" key="2">
    <source>
        <dbReference type="ARBA" id="ARBA00022723"/>
    </source>
</evidence>
<dbReference type="RefSeq" id="WP_014414219.1">
    <property type="nucleotide sequence ID" value="NC_017059.1"/>
</dbReference>
<dbReference type="AlphaFoldDB" id="H6SRQ0"/>
<feature type="domain" description="Peptidase M48" evidence="8">
    <location>
        <begin position="159"/>
        <end position="251"/>
    </location>
</feature>
<evidence type="ECO:0000256" key="1">
    <source>
        <dbReference type="ARBA" id="ARBA00022670"/>
    </source>
</evidence>
<dbReference type="InterPro" id="IPR055518">
    <property type="entry name" value="DUF7092"/>
</dbReference>
<evidence type="ECO:0000259" key="9">
    <source>
        <dbReference type="Pfam" id="PF23368"/>
    </source>
</evidence>
<keyword evidence="4 6" id="KW-0862">Zinc</keyword>
<dbReference type="GO" id="GO:0016020">
    <property type="term" value="C:membrane"/>
    <property type="evidence" value="ECO:0007669"/>
    <property type="project" value="TreeGrafter"/>
</dbReference>
<keyword evidence="7" id="KW-0812">Transmembrane</keyword>
<keyword evidence="5 6" id="KW-0482">Metalloprotease</keyword>
<dbReference type="InterPro" id="IPR001915">
    <property type="entry name" value="Peptidase_M48"/>
</dbReference>
<gene>
    <name evidence="10" type="ORF">RSPPHO_00953</name>
</gene>
<evidence type="ECO:0000313" key="10">
    <source>
        <dbReference type="EMBL" id="CCG07579.1"/>
    </source>
</evidence>
<evidence type="ECO:0000256" key="5">
    <source>
        <dbReference type="ARBA" id="ARBA00023049"/>
    </source>
</evidence>
<feature type="transmembrane region" description="Helical" evidence="7">
    <location>
        <begin position="100"/>
        <end position="119"/>
    </location>
</feature>
<evidence type="ECO:0000256" key="4">
    <source>
        <dbReference type="ARBA" id="ARBA00022833"/>
    </source>
</evidence>
<dbReference type="Pfam" id="PF01435">
    <property type="entry name" value="Peptidase_M48"/>
    <property type="match status" value="1"/>
</dbReference>
<dbReference type="EMBL" id="HE663493">
    <property type="protein sequence ID" value="CCG07579.1"/>
    <property type="molecule type" value="Genomic_DNA"/>
</dbReference>
<accession>H6SRQ0</accession>
<dbReference type="CDD" id="cd07332">
    <property type="entry name" value="M48C_Oma1_like"/>
    <property type="match status" value="1"/>
</dbReference>
<dbReference type="KEGG" id="rpm:RSPPHO_00953"/>
<name>H6SRQ0_PARPM</name>
<proteinExistence type="inferred from homology"/>
<dbReference type="eggNOG" id="COG0501">
    <property type="taxonomic scope" value="Bacteria"/>
</dbReference>
<dbReference type="Proteomes" id="UP000033220">
    <property type="component" value="Chromosome DSM 122"/>
</dbReference>
<dbReference type="PANTHER" id="PTHR22726:SF1">
    <property type="entry name" value="METALLOENDOPEPTIDASE OMA1, MITOCHONDRIAL"/>
    <property type="match status" value="1"/>
</dbReference>
<evidence type="ECO:0000313" key="11">
    <source>
        <dbReference type="Proteomes" id="UP000033220"/>
    </source>
</evidence>
<reference evidence="10 11" key="1">
    <citation type="submission" date="2012-02" db="EMBL/GenBank/DDBJ databases">
        <title>Shotgun genome sequence of Phaeospirillum photometricum DSM 122.</title>
        <authorList>
            <person name="Duquesne K."/>
            <person name="Sturgis J."/>
        </authorList>
    </citation>
    <scope>NUCLEOTIDE SEQUENCE [LARGE SCALE GENOMIC DNA]</scope>
    <source>
        <strain evidence="11">DSM122</strain>
    </source>
</reference>
<evidence type="ECO:0000259" key="8">
    <source>
        <dbReference type="Pfam" id="PF01435"/>
    </source>
</evidence>
<comment type="similarity">
    <text evidence="6">Belongs to the peptidase M48 family.</text>
</comment>
<dbReference type="GO" id="GO:0004222">
    <property type="term" value="F:metalloendopeptidase activity"/>
    <property type="evidence" value="ECO:0007669"/>
    <property type="project" value="InterPro"/>
</dbReference>
<dbReference type="PANTHER" id="PTHR22726">
    <property type="entry name" value="METALLOENDOPEPTIDASE OMA1"/>
    <property type="match status" value="1"/>
</dbReference>
<sequence length="279" mass="29105">MERGIDGTVMQTGTAQGRPARLGLVAGRLVLEDGETQTSLDPAHLSISEAVTGVPRRVVLDDGRCFITRDSQGVARLLGATRQRDPGRWLARVERGSPGVLLGLALMVLVLLVSLRWAVPLATDHVALLVPTPVERALGQHAFLTLEKTALAPSRLPEARQAALRQRFEALVMAAGLDSSPGLVLAEAPRLGPNALAFPGGPVVLTDALVALADSDEAVAGVLAHELIHIREHHGLRRLISGVGVVVVAGVVTGDHGRLGGRGGGPAGPAARPELFARL</sequence>